<reference evidence="1 2" key="1">
    <citation type="submission" date="2016-10" db="EMBL/GenBank/DDBJ databases">
        <authorList>
            <person name="de Groot N.N."/>
        </authorList>
    </citation>
    <scope>NUCLEOTIDE SEQUENCE [LARGE SCALE GENOMIC DNA]</scope>
    <source>
        <strain evidence="1 2">CGMCC 1.11156</strain>
    </source>
</reference>
<protein>
    <submittedName>
        <fullName evidence="1">Uncharacterized protein</fullName>
    </submittedName>
</protein>
<dbReference type="EMBL" id="FOQG01000011">
    <property type="protein sequence ID" value="SFI66834.1"/>
    <property type="molecule type" value="Genomic_DNA"/>
</dbReference>
<organism evidence="1 2">
    <name type="scientific">Nocardioides psychrotolerans</name>
    <dbReference type="NCBI Taxonomy" id="1005945"/>
    <lineage>
        <taxon>Bacteria</taxon>
        <taxon>Bacillati</taxon>
        <taxon>Actinomycetota</taxon>
        <taxon>Actinomycetes</taxon>
        <taxon>Propionibacteriales</taxon>
        <taxon>Nocardioidaceae</taxon>
        <taxon>Nocardioides</taxon>
    </lineage>
</organism>
<dbReference type="RefSeq" id="WP_091114573.1">
    <property type="nucleotide sequence ID" value="NZ_BKAF01000013.1"/>
</dbReference>
<proteinExistence type="predicted"/>
<gene>
    <name evidence="1" type="ORF">SAMN05216561_111118</name>
</gene>
<dbReference type="STRING" id="1005945.SAMN05216561_111118"/>
<keyword evidence="2" id="KW-1185">Reference proteome</keyword>
<sequence>MTPRQAQPVEVDPFDLPDWLGERDVVWSSDAGLRTGHRVPGRLVSAPDEIACDLLAVDEAYPQPVTATPLRSATHQAWRHGQIHLASYDGRLALLVPGTSFDADRALEAVGRLAKAVGASPVRYAVQLRVGHP</sequence>
<accession>A0A1I3K341</accession>
<dbReference type="Proteomes" id="UP000198649">
    <property type="component" value="Unassembled WGS sequence"/>
</dbReference>
<dbReference type="OrthoDB" id="3784224at2"/>
<evidence type="ECO:0000313" key="1">
    <source>
        <dbReference type="EMBL" id="SFI66834.1"/>
    </source>
</evidence>
<evidence type="ECO:0000313" key="2">
    <source>
        <dbReference type="Proteomes" id="UP000198649"/>
    </source>
</evidence>
<dbReference type="AlphaFoldDB" id="A0A1I3K341"/>
<name>A0A1I3K341_9ACTN</name>